<dbReference type="NCBIfam" id="TIGR01780">
    <property type="entry name" value="SSADH"/>
    <property type="match status" value="1"/>
</dbReference>
<organism evidence="10 11">
    <name type="scientific">Ambispora leptoticha</name>
    <dbReference type="NCBI Taxonomy" id="144679"/>
    <lineage>
        <taxon>Eukaryota</taxon>
        <taxon>Fungi</taxon>
        <taxon>Fungi incertae sedis</taxon>
        <taxon>Mucoromycota</taxon>
        <taxon>Glomeromycotina</taxon>
        <taxon>Glomeromycetes</taxon>
        <taxon>Archaeosporales</taxon>
        <taxon>Ambisporaceae</taxon>
        <taxon>Ambispora</taxon>
    </lineage>
</organism>
<dbReference type="InterPro" id="IPR016161">
    <property type="entry name" value="Ald_DH/histidinol_DH"/>
</dbReference>
<dbReference type="Pfam" id="PF00171">
    <property type="entry name" value="Aldedh"/>
    <property type="match status" value="1"/>
</dbReference>
<evidence type="ECO:0000256" key="2">
    <source>
        <dbReference type="ARBA" id="ARBA00009986"/>
    </source>
</evidence>
<keyword evidence="11" id="KW-1185">Reference proteome</keyword>
<dbReference type="InterPro" id="IPR029510">
    <property type="entry name" value="Ald_DH_CS_GLU"/>
</dbReference>
<dbReference type="InterPro" id="IPR016163">
    <property type="entry name" value="Ald_DH_C"/>
</dbReference>
<dbReference type="FunFam" id="3.40.605.10:FF:000026">
    <property type="entry name" value="Aldehyde dehydrogenase, putative"/>
    <property type="match status" value="1"/>
</dbReference>
<dbReference type="EMBL" id="CAJVPS010001382">
    <property type="protein sequence ID" value="CAG8535930.1"/>
    <property type="molecule type" value="Genomic_DNA"/>
</dbReference>
<comment type="caution">
    <text evidence="10">The sequence shown here is derived from an EMBL/GenBank/DDBJ whole genome shotgun (WGS) entry which is preliminary data.</text>
</comment>
<dbReference type="CDD" id="cd07103">
    <property type="entry name" value="ALDH_F5_SSADH_GabD"/>
    <property type="match status" value="1"/>
</dbReference>
<comment type="pathway">
    <text evidence="1 8">Amino-acid degradation; 4-aminobutanoate degradation.</text>
</comment>
<keyword evidence="3 7" id="KW-0560">Oxidoreductase</keyword>
<dbReference type="PANTHER" id="PTHR43353:SF5">
    <property type="entry name" value="SUCCINATE-SEMIALDEHYDE DEHYDROGENASE, MITOCHONDRIAL"/>
    <property type="match status" value="1"/>
</dbReference>
<dbReference type="PANTHER" id="PTHR43353">
    <property type="entry name" value="SUCCINATE-SEMIALDEHYDE DEHYDROGENASE, MITOCHONDRIAL"/>
    <property type="match status" value="1"/>
</dbReference>
<dbReference type="OrthoDB" id="310895at2759"/>
<dbReference type="GO" id="GO:0009450">
    <property type="term" value="P:gamma-aminobutyric acid catabolic process"/>
    <property type="evidence" value="ECO:0007669"/>
    <property type="project" value="InterPro"/>
</dbReference>
<dbReference type="Proteomes" id="UP000789508">
    <property type="component" value="Unassembled WGS sequence"/>
</dbReference>
<dbReference type="InterPro" id="IPR010102">
    <property type="entry name" value="Succ_semiAld_DH"/>
</dbReference>
<evidence type="ECO:0000313" key="10">
    <source>
        <dbReference type="EMBL" id="CAG8535930.1"/>
    </source>
</evidence>
<dbReference type="GO" id="GO:0004030">
    <property type="term" value="F:aldehyde dehydrogenase [NAD(P)+] activity"/>
    <property type="evidence" value="ECO:0007669"/>
    <property type="project" value="UniProtKB-ARBA"/>
</dbReference>
<dbReference type="FunFam" id="3.40.605.10:FF:000005">
    <property type="entry name" value="Succinate-semialdehyde dehydrogenase I"/>
    <property type="match status" value="1"/>
</dbReference>
<comment type="catalytic activity">
    <reaction evidence="4 8">
        <text>succinate semialdehyde + NADP(+) + H2O = succinate + NADPH + 2 H(+)</text>
        <dbReference type="Rhea" id="RHEA:13213"/>
        <dbReference type="ChEBI" id="CHEBI:15377"/>
        <dbReference type="ChEBI" id="CHEBI:15378"/>
        <dbReference type="ChEBI" id="CHEBI:30031"/>
        <dbReference type="ChEBI" id="CHEBI:57706"/>
        <dbReference type="ChEBI" id="CHEBI:57783"/>
        <dbReference type="ChEBI" id="CHEBI:58349"/>
        <dbReference type="EC" id="1.2.1.16"/>
    </reaction>
</comment>
<evidence type="ECO:0000256" key="6">
    <source>
        <dbReference type="PROSITE-ProRule" id="PRU10007"/>
    </source>
</evidence>
<dbReference type="InterPro" id="IPR015590">
    <property type="entry name" value="Aldehyde_DH_dom"/>
</dbReference>
<feature type="domain" description="Aldehyde dehydrogenase" evidence="9">
    <location>
        <begin position="64"/>
        <end position="523"/>
    </location>
</feature>
<comment type="catalytic activity">
    <reaction evidence="5 8">
        <text>succinate semialdehyde + NAD(+) + H2O = succinate + NADH + 2 H(+)</text>
        <dbReference type="Rhea" id="RHEA:13217"/>
        <dbReference type="ChEBI" id="CHEBI:15377"/>
        <dbReference type="ChEBI" id="CHEBI:15378"/>
        <dbReference type="ChEBI" id="CHEBI:30031"/>
        <dbReference type="ChEBI" id="CHEBI:57540"/>
        <dbReference type="ChEBI" id="CHEBI:57706"/>
        <dbReference type="ChEBI" id="CHEBI:57945"/>
        <dbReference type="EC" id="1.2.1.16"/>
    </reaction>
</comment>
<evidence type="ECO:0000256" key="3">
    <source>
        <dbReference type="ARBA" id="ARBA00023002"/>
    </source>
</evidence>
<dbReference type="InterPro" id="IPR016162">
    <property type="entry name" value="Ald_DH_N"/>
</dbReference>
<evidence type="ECO:0000256" key="1">
    <source>
        <dbReference type="ARBA" id="ARBA00005176"/>
    </source>
</evidence>
<dbReference type="InterPro" id="IPR016160">
    <property type="entry name" value="Ald_DH_CS_CYS"/>
</dbReference>
<dbReference type="Gene3D" id="3.40.605.10">
    <property type="entry name" value="Aldehyde Dehydrogenase, Chain A, domain 1"/>
    <property type="match status" value="1"/>
</dbReference>
<feature type="active site" evidence="6">
    <location>
        <position position="302"/>
    </location>
</feature>
<evidence type="ECO:0000313" key="11">
    <source>
        <dbReference type="Proteomes" id="UP000789508"/>
    </source>
</evidence>
<name>A0A9N9ANH2_9GLOM</name>
<gene>
    <name evidence="10" type="ORF">ALEPTO_LOCUS5169</name>
</gene>
<evidence type="ECO:0000256" key="8">
    <source>
        <dbReference type="RuleBase" id="RU365091"/>
    </source>
</evidence>
<reference evidence="10" key="1">
    <citation type="submission" date="2021-06" db="EMBL/GenBank/DDBJ databases">
        <authorList>
            <person name="Kallberg Y."/>
            <person name="Tangrot J."/>
            <person name="Rosling A."/>
        </authorList>
    </citation>
    <scope>NUCLEOTIDE SEQUENCE</scope>
    <source>
        <strain evidence="10">FL130A</strain>
    </source>
</reference>
<proteinExistence type="inferred from homology"/>
<accession>A0A9N9ANH2</accession>
<dbReference type="GO" id="GO:0004777">
    <property type="term" value="F:succinate-semialdehyde dehydrogenase (NAD+) activity"/>
    <property type="evidence" value="ECO:0007669"/>
    <property type="project" value="UniProtKB-UniRule"/>
</dbReference>
<dbReference type="PROSITE" id="PS00070">
    <property type="entry name" value="ALDEHYDE_DEHYDR_CYS"/>
    <property type="match status" value="1"/>
</dbReference>
<evidence type="ECO:0000256" key="4">
    <source>
        <dbReference type="ARBA" id="ARBA00050387"/>
    </source>
</evidence>
<dbReference type="AlphaFoldDB" id="A0A9N9ANH2"/>
<evidence type="ECO:0000256" key="5">
    <source>
        <dbReference type="ARBA" id="ARBA00052698"/>
    </source>
</evidence>
<dbReference type="SUPFAM" id="SSF53720">
    <property type="entry name" value="ALDH-like"/>
    <property type="match status" value="1"/>
</dbReference>
<evidence type="ECO:0000259" key="9">
    <source>
        <dbReference type="Pfam" id="PF00171"/>
    </source>
</evidence>
<dbReference type="PROSITE" id="PS00687">
    <property type="entry name" value="ALDEHYDE_DEHYDR_GLU"/>
    <property type="match status" value="1"/>
</dbReference>
<protein>
    <recommendedName>
        <fullName evidence="8">Succinate-semialdehyde dehydrogenase</fullName>
        <ecNumber evidence="8">1.2.1.16</ecNumber>
    </recommendedName>
</protein>
<dbReference type="InterPro" id="IPR050740">
    <property type="entry name" value="Aldehyde_DH_Superfamily"/>
</dbReference>
<dbReference type="Gene3D" id="3.40.309.10">
    <property type="entry name" value="Aldehyde Dehydrogenase, Chain A, domain 2"/>
    <property type="match status" value="1"/>
</dbReference>
<dbReference type="EC" id="1.2.1.16" evidence="8"/>
<dbReference type="FunFam" id="3.40.309.10:FF:000004">
    <property type="entry name" value="Succinate-semialdehyde dehydrogenase I"/>
    <property type="match status" value="1"/>
</dbReference>
<sequence length="528" mass="57464">MLKVLRASFHNNKFILSNTLTDSSSKGVLPSFINCRYFTTKTVNMLKLKDPSLFREASFISGAWVKSVTGKTFTVLDPATENEIGKAPDMDKEDTQKAIKAASEAFKSWSGQTAKYRHDVLKNWYSLIIEHQQDLASILTQENGKPVSEALGEIKYGANFIEWFAEEATRTYGDVIPSPIKNQRFVVQKQPVGVVGIITPWNFPNAMITRKVGAALAAGCTVVVKPASETPFSALAMAELANRAGLPKGVYNVVTSHEKYKEVGLEMTTNPIIKKISFTGSTAVGKMLMEQSSSTLKKVTLELGGNAPFIVFDDADIDAAVEGAITSKFRSSGQTCVCANRIFVQSSVHAEFASHLTQKVSNFRVGNGFDSNTTHGPLISRKAIEKCTRHVDDAVSKGAEILIGGKHVGGNFYEPTVLSNLHPEMLIAQEETFGPIAGIFKFDTEEHVIEMANSTESGLAGYFYSRDIGRCWRVAEALEVGMVGINTGIISSCEAPFGGIKQSGIGREGSKYGIDEYLNIKYINFGGI</sequence>
<evidence type="ECO:0000256" key="7">
    <source>
        <dbReference type="RuleBase" id="RU003345"/>
    </source>
</evidence>
<comment type="similarity">
    <text evidence="2 7">Belongs to the aldehyde dehydrogenase family.</text>
</comment>